<gene>
    <name evidence="6" type="ORF">C7R54_23690</name>
</gene>
<feature type="transmembrane region" description="Helical" evidence="4">
    <location>
        <begin position="140"/>
        <end position="159"/>
    </location>
</feature>
<feature type="transmembrane region" description="Helical" evidence="4">
    <location>
        <begin position="82"/>
        <end position="100"/>
    </location>
</feature>
<protein>
    <submittedName>
        <fullName evidence="6">MFS transporter</fullName>
    </submittedName>
</protein>
<dbReference type="PROSITE" id="PS50850">
    <property type="entry name" value="MFS"/>
    <property type="match status" value="1"/>
</dbReference>
<evidence type="ECO:0000313" key="7">
    <source>
        <dbReference type="Proteomes" id="UP000290849"/>
    </source>
</evidence>
<feature type="transmembrane region" description="Helical" evidence="4">
    <location>
        <begin position="367"/>
        <end position="386"/>
    </location>
</feature>
<proteinExistence type="predicted"/>
<reference evidence="6 7" key="1">
    <citation type="journal article" date="2017" name="Int. J. Syst. Evol. Microbiol.">
        <title>Achromobacter aloeverae sp. nov., isolated from the root of Aloe vera (L.) Burm.f.</title>
        <authorList>
            <person name="Kuncharoen N."/>
            <person name="Muramatsu Y."/>
            <person name="Shibata C."/>
            <person name="Kamakura Y."/>
            <person name="Nakagawa Y."/>
            <person name="Tanasupawat S."/>
        </authorList>
    </citation>
    <scope>NUCLEOTIDE SEQUENCE [LARGE SCALE GENOMIC DNA]</scope>
    <source>
        <strain evidence="6 7">AVA-1</strain>
    </source>
</reference>
<dbReference type="InterPro" id="IPR011701">
    <property type="entry name" value="MFS"/>
</dbReference>
<feature type="transmembrane region" description="Helical" evidence="4">
    <location>
        <begin position="171"/>
        <end position="194"/>
    </location>
</feature>
<sequence length="405" mass="41844">MSAHHHSPSSHRPDRVRLGLLTSTHAVNDLYQGLVPALLPFMVLERGYNYTAVSGLMLAATGLSSVVQPLFGLYADKAPRGWMVPLGFLVAALGLVLAGMSGDSYIATWLAAALCGLGIAAYHPPATVAARAAGGGSQRAMSVFAVGGTIGASFAPFLANTVVGGGALDRSWLLALPALLMAMLWLAATTGARARGRAPAQARKAADHATNDWRAFALLCGVIVGWSVTYVTVLSMLSLYVIRELGGAPYMGAAALTSFTAAGAVGTLLGGWLADRWGRMPAIRLGYMLSLPAMGGLALAPDAVWAWCCTGALGIAMFLPFSAQVTLAQDYLPRNPATASGITLGLAMSIGGMVSPVFGLVSDAHGLRYTLTCVLVILAASAALSLRMRNRSVSMTIGVEQAARA</sequence>
<feature type="transmembrane region" description="Helical" evidence="4">
    <location>
        <begin position="339"/>
        <end position="361"/>
    </location>
</feature>
<dbReference type="InterPro" id="IPR036259">
    <property type="entry name" value="MFS_trans_sf"/>
</dbReference>
<dbReference type="Proteomes" id="UP000290849">
    <property type="component" value="Unassembled WGS sequence"/>
</dbReference>
<dbReference type="Pfam" id="PF07690">
    <property type="entry name" value="MFS_1"/>
    <property type="match status" value="1"/>
</dbReference>
<evidence type="ECO:0000256" key="1">
    <source>
        <dbReference type="ARBA" id="ARBA00022692"/>
    </source>
</evidence>
<feature type="transmembrane region" description="Helical" evidence="4">
    <location>
        <begin position="281"/>
        <end position="298"/>
    </location>
</feature>
<evidence type="ECO:0000256" key="4">
    <source>
        <dbReference type="SAM" id="Phobius"/>
    </source>
</evidence>
<evidence type="ECO:0000256" key="3">
    <source>
        <dbReference type="ARBA" id="ARBA00023136"/>
    </source>
</evidence>
<evidence type="ECO:0000313" key="6">
    <source>
        <dbReference type="EMBL" id="RXN84398.1"/>
    </source>
</evidence>
<evidence type="ECO:0000256" key="2">
    <source>
        <dbReference type="ARBA" id="ARBA00022989"/>
    </source>
</evidence>
<comment type="caution">
    <text evidence="6">The sequence shown here is derived from an EMBL/GenBank/DDBJ whole genome shotgun (WGS) entry which is preliminary data.</text>
</comment>
<feature type="transmembrane region" description="Helical" evidence="4">
    <location>
        <begin position="248"/>
        <end position="274"/>
    </location>
</feature>
<feature type="transmembrane region" description="Helical" evidence="4">
    <location>
        <begin position="304"/>
        <end position="327"/>
    </location>
</feature>
<evidence type="ECO:0000259" key="5">
    <source>
        <dbReference type="PROSITE" id="PS50850"/>
    </source>
</evidence>
<dbReference type="SUPFAM" id="SSF103473">
    <property type="entry name" value="MFS general substrate transporter"/>
    <property type="match status" value="1"/>
</dbReference>
<dbReference type="PANTHER" id="PTHR43129:SF1">
    <property type="entry name" value="FOSMIDOMYCIN RESISTANCE PROTEIN"/>
    <property type="match status" value="1"/>
</dbReference>
<dbReference type="GO" id="GO:0022857">
    <property type="term" value="F:transmembrane transporter activity"/>
    <property type="evidence" value="ECO:0007669"/>
    <property type="project" value="InterPro"/>
</dbReference>
<dbReference type="GO" id="GO:0005886">
    <property type="term" value="C:plasma membrane"/>
    <property type="evidence" value="ECO:0007669"/>
    <property type="project" value="TreeGrafter"/>
</dbReference>
<dbReference type="CDD" id="cd17478">
    <property type="entry name" value="MFS_FsR"/>
    <property type="match status" value="1"/>
</dbReference>
<feature type="transmembrane region" description="Helical" evidence="4">
    <location>
        <begin position="50"/>
        <end position="75"/>
    </location>
</feature>
<dbReference type="PANTHER" id="PTHR43129">
    <property type="entry name" value="FOSMIDOMYCIN RESISTANCE PROTEIN"/>
    <property type="match status" value="1"/>
</dbReference>
<keyword evidence="7" id="KW-1185">Reference proteome</keyword>
<dbReference type="OrthoDB" id="9770492at2"/>
<feature type="domain" description="Major facilitator superfamily (MFS) profile" evidence="5">
    <location>
        <begin position="213"/>
        <end position="405"/>
    </location>
</feature>
<organism evidence="6 7">
    <name type="scientific">Achromobacter aloeverae</name>
    <dbReference type="NCBI Taxonomy" id="1750518"/>
    <lineage>
        <taxon>Bacteria</taxon>
        <taxon>Pseudomonadati</taxon>
        <taxon>Pseudomonadota</taxon>
        <taxon>Betaproteobacteria</taxon>
        <taxon>Burkholderiales</taxon>
        <taxon>Alcaligenaceae</taxon>
        <taxon>Achromobacter</taxon>
    </lineage>
</organism>
<dbReference type="RefSeq" id="WP_129153206.1">
    <property type="nucleotide sequence ID" value="NZ_JBHSDO010000018.1"/>
</dbReference>
<keyword evidence="3 4" id="KW-0472">Membrane</keyword>
<dbReference type="InterPro" id="IPR020846">
    <property type="entry name" value="MFS_dom"/>
</dbReference>
<feature type="transmembrane region" description="Helical" evidence="4">
    <location>
        <begin position="106"/>
        <end position="128"/>
    </location>
</feature>
<name>A0A4Q1HDM3_9BURK</name>
<dbReference type="Gene3D" id="1.20.1250.20">
    <property type="entry name" value="MFS general substrate transporter like domains"/>
    <property type="match status" value="2"/>
</dbReference>
<dbReference type="EMBL" id="PYAL01000008">
    <property type="protein sequence ID" value="RXN84398.1"/>
    <property type="molecule type" value="Genomic_DNA"/>
</dbReference>
<keyword evidence="1 4" id="KW-0812">Transmembrane</keyword>
<accession>A0A4Q1HDM3</accession>
<dbReference type="AlphaFoldDB" id="A0A4Q1HDM3"/>
<keyword evidence="2 4" id="KW-1133">Transmembrane helix</keyword>
<feature type="transmembrane region" description="Helical" evidence="4">
    <location>
        <begin position="215"/>
        <end position="242"/>
    </location>
</feature>